<organism evidence="8">
    <name type="scientific">Anoplophora glabripennis</name>
    <name type="common">Asian longhorn beetle</name>
    <name type="synonym">Anoplophora nobilis</name>
    <dbReference type="NCBI Taxonomy" id="217634"/>
    <lineage>
        <taxon>Eukaryota</taxon>
        <taxon>Metazoa</taxon>
        <taxon>Ecdysozoa</taxon>
        <taxon>Arthropoda</taxon>
        <taxon>Hexapoda</taxon>
        <taxon>Insecta</taxon>
        <taxon>Pterygota</taxon>
        <taxon>Neoptera</taxon>
        <taxon>Endopterygota</taxon>
        <taxon>Coleoptera</taxon>
        <taxon>Polyphaga</taxon>
        <taxon>Cucujiformia</taxon>
        <taxon>Chrysomeloidea</taxon>
        <taxon>Cerambycidae</taxon>
        <taxon>Lamiinae</taxon>
        <taxon>Lamiini</taxon>
        <taxon>Anoplophora</taxon>
    </lineage>
</organism>
<evidence type="ECO:0000256" key="5">
    <source>
        <dbReference type="PROSITE-ProRule" id="PRU00309"/>
    </source>
</evidence>
<evidence type="ECO:0000256" key="6">
    <source>
        <dbReference type="SAM" id="Coils"/>
    </source>
</evidence>
<dbReference type="InterPro" id="IPR052224">
    <property type="entry name" value="THAP_domain_protein"/>
</dbReference>
<keyword evidence="4 5" id="KW-0238">DNA-binding</keyword>
<evidence type="ECO:0000256" key="3">
    <source>
        <dbReference type="ARBA" id="ARBA00022833"/>
    </source>
</evidence>
<dbReference type="PANTHER" id="PTHR46927:SF3">
    <property type="entry name" value="THAP-TYPE DOMAIN-CONTAINING PROTEIN"/>
    <property type="match status" value="1"/>
</dbReference>
<evidence type="ECO:0000313" key="8">
    <source>
        <dbReference type="EMBL" id="JAB64488.1"/>
    </source>
</evidence>
<feature type="domain" description="THAP-type" evidence="7">
    <location>
        <begin position="15"/>
        <end position="98"/>
    </location>
</feature>
<accession>V5GW86</accession>
<feature type="coiled-coil region" evidence="6">
    <location>
        <begin position="204"/>
        <end position="238"/>
    </location>
</feature>
<dbReference type="Gene3D" id="6.20.210.20">
    <property type="entry name" value="THAP domain"/>
    <property type="match status" value="1"/>
</dbReference>
<evidence type="ECO:0000256" key="1">
    <source>
        <dbReference type="ARBA" id="ARBA00022723"/>
    </source>
</evidence>
<dbReference type="SUPFAM" id="SSF57716">
    <property type="entry name" value="Glucocorticoid receptor-like (DNA-binding domain)"/>
    <property type="match status" value="1"/>
</dbReference>
<dbReference type="Pfam" id="PF05485">
    <property type="entry name" value="THAP"/>
    <property type="match status" value="1"/>
</dbReference>
<reference evidence="8" key="1">
    <citation type="submission" date="2013-07" db="EMBL/GenBank/DDBJ databases">
        <title>Midgut Transcriptome Profiling of Anoplphora glabripennis, a Lignocellulose Degrading, Wood-Boring Cerambycid.</title>
        <authorList>
            <person name="Scully E.D."/>
            <person name="Hoover K."/>
            <person name="Carlson J.E."/>
            <person name="Tien M."/>
            <person name="Geib S.M."/>
        </authorList>
    </citation>
    <scope>NUCLEOTIDE SEQUENCE</scope>
</reference>
<dbReference type="InterPro" id="IPR006612">
    <property type="entry name" value="THAP_Znf"/>
</dbReference>
<dbReference type="EMBL" id="GALX01003978">
    <property type="protein sequence ID" value="JAB64488.1"/>
    <property type="molecule type" value="Transcribed_RNA"/>
</dbReference>
<keyword evidence="3" id="KW-0862">Zinc</keyword>
<evidence type="ECO:0000256" key="4">
    <source>
        <dbReference type="ARBA" id="ARBA00023125"/>
    </source>
</evidence>
<dbReference type="GO" id="GO:0003677">
    <property type="term" value="F:DNA binding"/>
    <property type="evidence" value="ECO:0007669"/>
    <property type="project" value="UniProtKB-UniRule"/>
</dbReference>
<proteinExistence type="predicted"/>
<evidence type="ECO:0000256" key="2">
    <source>
        <dbReference type="ARBA" id="ARBA00022771"/>
    </source>
</evidence>
<dbReference type="PROSITE" id="PS50950">
    <property type="entry name" value="ZF_THAP"/>
    <property type="match status" value="1"/>
</dbReference>
<dbReference type="GO" id="GO:0008270">
    <property type="term" value="F:zinc ion binding"/>
    <property type="evidence" value="ECO:0007669"/>
    <property type="project" value="UniProtKB-KW"/>
</dbReference>
<sequence>MFHVKSYTISVFFKISIFKALLHPVIRLIQNLTCFRFPSNPQIRESWMNACQLDKENDDVSNTYLCSQHFKPDDYIDINAKKLGGCLRLKPGIIPSVLLPSKPDDHKRGCTHLSSSLQEATSAHSTVPCFETTVDVPLLACRPTTPATTYGVSHSSLGLVSQEMSVQCNVVPQMVTPHRRKRSSPDVSTPRRAKRRLNYALEVISREKKKIKNLNQKNRRLIKRVKSLKDLVNHLRKNAMISEEANLLLVT</sequence>
<dbReference type="PANTHER" id="PTHR46927">
    <property type="entry name" value="AGAP005574-PA"/>
    <property type="match status" value="1"/>
</dbReference>
<keyword evidence="2 5" id="KW-0863">Zinc-finger</keyword>
<dbReference type="SMART" id="SM00980">
    <property type="entry name" value="THAP"/>
    <property type="match status" value="1"/>
</dbReference>
<dbReference type="AlphaFoldDB" id="V5GW86"/>
<protein>
    <recommendedName>
        <fullName evidence="7">THAP-type domain-containing protein</fullName>
    </recommendedName>
</protein>
<keyword evidence="1" id="KW-0479">Metal-binding</keyword>
<dbReference type="SMART" id="SM00692">
    <property type="entry name" value="DM3"/>
    <property type="match status" value="1"/>
</dbReference>
<keyword evidence="6" id="KW-0175">Coiled coil</keyword>
<name>V5GW86_ANOGL</name>
<evidence type="ECO:0000259" key="7">
    <source>
        <dbReference type="PROSITE" id="PS50950"/>
    </source>
</evidence>
<dbReference type="InterPro" id="IPR038441">
    <property type="entry name" value="THAP_Znf_sf"/>
</dbReference>